<evidence type="ECO:0000313" key="1">
    <source>
        <dbReference type="EMBL" id="MFG6111151.1"/>
    </source>
</evidence>
<dbReference type="Proteomes" id="UP001605261">
    <property type="component" value="Unassembled WGS sequence"/>
</dbReference>
<protein>
    <submittedName>
        <fullName evidence="1">Winged helix-turn-helix domain-containing protein</fullName>
    </submittedName>
</protein>
<dbReference type="EMBL" id="JBHGCJ010000017">
    <property type="protein sequence ID" value="MFG6111151.1"/>
    <property type="molecule type" value="Genomic_DNA"/>
</dbReference>
<evidence type="ECO:0000313" key="2">
    <source>
        <dbReference type="Proteomes" id="UP001605261"/>
    </source>
</evidence>
<comment type="caution">
    <text evidence="1">The sequence shown here is derived from an EMBL/GenBank/DDBJ whole genome shotgun (WGS) entry which is preliminary data.</text>
</comment>
<gene>
    <name evidence="1" type="ORF">ACEU0G_001040</name>
</gene>
<dbReference type="RefSeq" id="WP_394164520.1">
    <property type="nucleotide sequence ID" value="NZ_JBHGCJ010000017.1"/>
</dbReference>
<sequence>MTGLNHPARDTDIGTSHEAAVHVVATGIQAWQQDRAAAAVKAHPGLTSMELAKATGHDRYMLARRLPELLDTARVWRGPKKTCKVSRISACTWWPVAPGENLALGL</sequence>
<keyword evidence="2" id="KW-1185">Reference proteome</keyword>
<organism evidence="1 2">
    <name type="scientific">Stenotrophomonas nematodicola</name>
    <dbReference type="NCBI Taxonomy" id="2656746"/>
    <lineage>
        <taxon>Bacteria</taxon>
        <taxon>Pseudomonadati</taxon>
        <taxon>Pseudomonadota</taxon>
        <taxon>Gammaproteobacteria</taxon>
        <taxon>Lysobacterales</taxon>
        <taxon>Lysobacteraceae</taxon>
        <taxon>Stenotrophomonas</taxon>
    </lineage>
</organism>
<name>A0ABW7D1Q6_9GAMM</name>
<proteinExistence type="predicted"/>
<accession>A0ABW7D1Q6</accession>
<reference evidence="1 2" key="1">
    <citation type="submission" date="2024-09" db="EMBL/GenBank/DDBJ databases">
        <authorList>
            <consortium name="All-Russian atlas of soil microorganisms"/>
            <consortium name="as a basis for the search for new antimicrobial producers and enzymes with unique properties"/>
            <person name="Sokolova E.A."/>
            <person name="Voronina E.N."/>
        </authorList>
    </citation>
    <scope>NUCLEOTIDE SEQUENCE [LARGE SCALE GENOMIC DNA]</scope>
    <source>
        <strain evidence="1 2">AF-22b-331.1</strain>
    </source>
</reference>